<accession>A0ABS3JKD9</accession>
<proteinExistence type="predicted"/>
<keyword evidence="8" id="KW-1185">Reference proteome</keyword>
<evidence type="ECO:0000256" key="1">
    <source>
        <dbReference type="ARBA" id="ARBA00022737"/>
    </source>
</evidence>
<dbReference type="Gene3D" id="3.40.50.300">
    <property type="entry name" value="P-loop containing nucleotide triphosphate hydrolases"/>
    <property type="match status" value="3"/>
</dbReference>
<organism evidence="7 8">
    <name type="scientific">Fibrella forsythiae</name>
    <dbReference type="NCBI Taxonomy" id="2817061"/>
    <lineage>
        <taxon>Bacteria</taxon>
        <taxon>Pseudomonadati</taxon>
        <taxon>Bacteroidota</taxon>
        <taxon>Cytophagia</taxon>
        <taxon>Cytophagales</taxon>
        <taxon>Spirosomataceae</taxon>
        <taxon>Fibrella</taxon>
    </lineage>
</organism>
<name>A0ABS3JKD9_9BACT</name>
<evidence type="ECO:0000256" key="3">
    <source>
        <dbReference type="ARBA" id="ARBA00022840"/>
    </source>
</evidence>
<dbReference type="GO" id="GO:0008233">
    <property type="term" value="F:peptidase activity"/>
    <property type="evidence" value="ECO:0007669"/>
    <property type="project" value="UniProtKB-KW"/>
</dbReference>
<dbReference type="SUPFAM" id="SSF52540">
    <property type="entry name" value="P-loop containing nucleoside triphosphate hydrolases"/>
    <property type="match status" value="2"/>
</dbReference>
<dbReference type="Pfam" id="PF10431">
    <property type="entry name" value="ClpB_D2-small"/>
    <property type="match status" value="1"/>
</dbReference>
<dbReference type="InterPro" id="IPR019489">
    <property type="entry name" value="Clp_ATPase_C"/>
</dbReference>
<dbReference type="Gene3D" id="1.10.1780.10">
    <property type="entry name" value="Clp, N-terminal domain"/>
    <property type="match status" value="1"/>
</dbReference>
<gene>
    <name evidence="7" type="ORF">J2I46_17825</name>
</gene>
<dbReference type="Proteomes" id="UP000664628">
    <property type="component" value="Unassembled WGS sequence"/>
</dbReference>
<dbReference type="Pfam" id="PF07724">
    <property type="entry name" value="AAA_2"/>
    <property type="match status" value="1"/>
</dbReference>
<evidence type="ECO:0000259" key="5">
    <source>
        <dbReference type="SMART" id="SM00382"/>
    </source>
</evidence>
<dbReference type="InterPro" id="IPR003959">
    <property type="entry name" value="ATPase_AAA_core"/>
</dbReference>
<dbReference type="SUPFAM" id="SSF81923">
    <property type="entry name" value="Double Clp-N motif"/>
    <property type="match status" value="1"/>
</dbReference>
<comment type="caution">
    <text evidence="7">The sequence shown here is derived from an EMBL/GenBank/DDBJ whole genome shotgun (WGS) entry which is preliminary data.</text>
</comment>
<dbReference type="InterPro" id="IPR004176">
    <property type="entry name" value="Clp_R_N"/>
</dbReference>
<feature type="domain" description="Clp ATPase C-terminal" evidence="6">
    <location>
        <begin position="740"/>
        <end position="830"/>
    </location>
</feature>
<dbReference type="InterPro" id="IPR041546">
    <property type="entry name" value="ClpA/ClpB_AAA_lid"/>
</dbReference>
<dbReference type="Pfam" id="PF00004">
    <property type="entry name" value="AAA"/>
    <property type="match status" value="1"/>
</dbReference>
<keyword evidence="7" id="KW-0378">Hydrolase</keyword>
<dbReference type="CDD" id="cd19499">
    <property type="entry name" value="RecA-like_ClpB_Hsp104-like"/>
    <property type="match status" value="1"/>
</dbReference>
<evidence type="ECO:0000313" key="7">
    <source>
        <dbReference type="EMBL" id="MBO0950460.1"/>
    </source>
</evidence>
<dbReference type="SMART" id="SM00382">
    <property type="entry name" value="AAA"/>
    <property type="match status" value="2"/>
</dbReference>
<dbReference type="PANTHER" id="PTHR11638:SF18">
    <property type="entry name" value="HEAT SHOCK PROTEIN 104"/>
    <property type="match status" value="1"/>
</dbReference>
<dbReference type="InterPro" id="IPR001270">
    <property type="entry name" value="ClpA/B"/>
</dbReference>
<dbReference type="InterPro" id="IPR027417">
    <property type="entry name" value="P-loop_NTPase"/>
</dbReference>
<dbReference type="InterPro" id="IPR036628">
    <property type="entry name" value="Clp_N_dom_sf"/>
</dbReference>
<dbReference type="GO" id="GO:0006508">
    <property type="term" value="P:proteolysis"/>
    <property type="evidence" value="ECO:0007669"/>
    <property type="project" value="UniProtKB-KW"/>
</dbReference>
<keyword evidence="1" id="KW-0677">Repeat</keyword>
<feature type="domain" description="AAA+ ATPase" evidence="5">
    <location>
        <begin position="213"/>
        <end position="355"/>
    </location>
</feature>
<dbReference type="PRINTS" id="PR00300">
    <property type="entry name" value="CLPPROTEASEA"/>
</dbReference>
<protein>
    <submittedName>
        <fullName evidence="7">ATP-dependent Clp protease ATP-binding subunit</fullName>
    </submittedName>
</protein>
<dbReference type="Gene3D" id="1.10.8.60">
    <property type="match status" value="1"/>
</dbReference>
<dbReference type="InterPro" id="IPR003593">
    <property type="entry name" value="AAA+_ATPase"/>
</dbReference>
<evidence type="ECO:0000256" key="2">
    <source>
        <dbReference type="ARBA" id="ARBA00022741"/>
    </source>
</evidence>
<dbReference type="RefSeq" id="WP_207330410.1">
    <property type="nucleotide sequence ID" value="NZ_JAFMYW010000005.1"/>
</dbReference>
<feature type="domain" description="AAA+ ATPase" evidence="5">
    <location>
        <begin position="572"/>
        <end position="732"/>
    </location>
</feature>
<dbReference type="PANTHER" id="PTHR11638">
    <property type="entry name" value="ATP-DEPENDENT CLP PROTEASE"/>
    <property type="match status" value="1"/>
</dbReference>
<keyword evidence="4" id="KW-0143">Chaperone</keyword>
<evidence type="ECO:0000259" key="6">
    <source>
        <dbReference type="SMART" id="SM01086"/>
    </source>
</evidence>
<sequence>MLSTAYTDELRQAIQIAQAVARENQHAELLPGHLLTGVLHNDVGLASQLVLWEIDVAYLRDWADIRVEASPKSARVTDDPRAAEVTRALLEVADVVRMKLGEAAVSPLAVLTAMAKPNLAFSADQLKSFPLTENQLLELALRDAVLQQTLGGLPTTQPAGSVTKTETTAGKAIKVLFKYCTDCTAAAREGRFDAIIGRERETGQLLEILGRRLKPNVLIVGEPGVGKTALVEGLAQQIVAGQVTPRLQGATLLQLDVGALVAGASYKGEVEERLKNILAELKLFDKALLFIDEIHTLLDPNGGAMGTVNLLKPELARGELTLIGATTNDEYRKYIEKDEAFARRFEVLSVDEPDDQTATRMVSTVVPAFETYHGVNLVPGTVAESVRLARRYLKDRRLPDAAIDLIDRTMSALKLAGSTTTPELGRLRAELQTLTEQHSQSLPELALPDLRWFERQLNHRISPVLLGQIEDETDTTAFELPDALTSHLASLLDRLDALSQTLSQHVGPAEIAAVVARRTGIPLGKIQSKEREKLLILADHLQQRVVGQNHATQIIADAILENRSGLSRAGQPIGSFFFSGPTGTGKTELAKSIADFLFNDERALIRFDMSEFKEEHSAALLYGAPPGYVGYENGGLLVTKIRQQPFAVVLFDEIEKAHPSVFDIFLQILDEGLLHDRLGREGDFSNAIILFTSNIGSDWVVEKAAKNELATSGELLDIMGRFFRPEFLGRLTEIIPFLPISEAAVVSIFNIQLKPLLVTLAKQGITLTIDEAARRQLALEGYTPRYGARPLRGVIRNRLRRPLSRMIVSGEISKGSMLTLSISEGGELVWENRKPIQVDNNNLSSI</sequence>
<keyword evidence="3 7" id="KW-0067">ATP-binding</keyword>
<reference evidence="7 8" key="1">
    <citation type="submission" date="2021-03" db="EMBL/GenBank/DDBJ databases">
        <title>Fibrella sp. HMF5405 genome sequencing and assembly.</title>
        <authorList>
            <person name="Kang H."/>
            <person name="Kim H."/>
            <person name="Bae S."/>
            <person name="Joh K."/>
        </authorList>
    </citation>
    <scope>NUCLEOTIDE SEQUENCE [LARGE SCALE GENOMIC DNA]</scope>
    <source>
        <strain evidence="7 8">HMF5405</strain>
    </source>
</reference>
<dbReference type="InterPro" id="IPR050130">
    <property type="entry name" value="ClpA_ClpB"/>
</dbReference>
<dbReference type="CDD" id="cd00009">
    <property type="entry name" value="AAA"/>
    <property type="match status" value="1"/>
</dbReference>
<dbReference type="SMART" id="SM01086">
    <property type="entry name" value="ClpB_D2-small"/>
    <property type="match status" value="1"/>
</dbReference>
<evidence type="ECO:0000313" key="8">
    <source>
        <dbReference type="Proteomes" id="UP000664628"/>
    </source>
</evidence>
<dbReference type="Pfam" id="PF17871">
    <property type="entry name" value="AAA_lid_9"/>
    <property type="match status" value="1"/>
</dbReference>
<dbReference type="GO" id="GO:0005524">
    <property type="term" value="F:ATP binding"/>
    <property type="evidence" value="ECO:0007669"/>
    <property type="project" value="UniProtKB-KW"/>
</dbReference>
<keyword evidence="2" id="KW-0547">Nucleotide-binding</keyword>
<dbReference type="EMBL" id="JAFMYW010000005">
    <property type="protein sequence ID" value="MBO0950460.1"/>
    <property type="molecule type" value="Genomic_DNA"/>
</dbReference>
<evidence type="ECO:0000256" key="4">
    <source>
        <dbReference type="ARBA" id="ARBA00023186"/>
    </source>
</evidence>
<dbReference type="Pfam" id="PF02861">
    <property type="entry name" value="Clp_N"/>
    <property type="match status" value="1"/>
</dbReference>
<keyword evidence="7" id="KW-0645">Protease</keyword>